<dbReference type="Proteomes" id="UP001488805">
    <property type="component" value="Unassembled WGS sequence"/>
</dbReference>
<keyword evidence="2" id="KW-0472">Membrane</keyword>
<proteinExistence type="predicted"/>
<organism evidence="3 4">
    <name type="scientific">Zoarces viviparus</name>
    <name type="common">Viviparous eelpout</name>
    <name type="synonym">Blennius viviparus</name>
    <dbReference type="NCBI Taxonomy" id="48416"/>
    <lineage>
        <taxon>Eukaryota</taxon>
        <taxon>Metazoa</taxon>
        <taxon>Chordata</taxon>
        <taxon>Craniata</taxon>
        <taxon>Vertebrata</taxon>
        <taxon>Euteleostomi</taxon>
        <taxon>Actinopterygii</taxon>
        <taxon>Neopterygii</taxon>
        <taxon>Teleostei</taxon>
        <taxon>Neoteleostei</taxon>
        <taxon>Acanthomorphata</taxon>
        <taxon>Eupercaria</taxon>
        <taxon>Perciformes</taxon>
        <taxon>Cottioidei</taxon>
        <taxon>Zoarcales</taxon>
        <taxon>Zoarcidae</taxon>
        <taxon>Zoarcinae</taxon>
        <taxon>Zoarces</taxon>
    </lineage>
</organism>
<name>A0AAW1EYX1_ZOAVI</name>
<evidence type="ECO:0000256" key="1">
    <source>
        <dbReference type="SAM" id="MobiDB-lite"/>
    </source>
</evidence>
<reference evidence="3 4" key="1">
    <citation type="journal article" date="2024" name="Genome Biol. Evol.">
        <title>Chromosome-level genome assembly of the viviparous eelpout Zoarces viviparus.</title>
        <authorList>
            <person name="Fuhrmann N."/>
            <person name="Brasseur M.V."/>
            <person name="Bakowski C.E."/>
            <person name="Podsiadlowski L."/>
            <person name="Prost S."/>
            <person name="Krehenwinkel H."/>
            <person name="Mayer C."/>
        </authorList>
    </citation>
    <scope>NUCLEOTIDE SEQUENCE [LARGE SCALE GENOMIC DNA]</scope>
    <source>
        <strain evidence="3">NO-MEL_2022_Ind0_liver</strain>
    </source>
</reference>
<feature type="transmembrane region" description="Helical" evidence="2">
    <location>
        <begin position="90"/>
        <end position="109"/>
    </location>
</feature>
<keyword evidence="4" id="KW-1185">Reference proteome</keyword>
<evidence type="ECO:0000256" key="2">
    <source>
        <dbReference type="SAM" id="Phobius"/>
    </source>
</evidence>
<evidence type="ECO:0000313" key="3">
    <source>
        <dbReference type="EMBL" id="KAK9527599.1"/>
    </source>
</evidence>
<feature type="region of interest" description="Disordered" evidence="1">
    <location>
        <begin position="1"/>
        <end position="64"/>
    </location>
</feature>
<feature type="compositionally biased region" description="Basic and acidic residues" evidence="1">
    <location>
        <begin position="1"/>
        <end position="22"/>
    </location>
</feature>
<accession>A0AAW1EYX1</accession>
<keyword evidence="2" id="KW-1133">Transmembrane helix</keyword>
<dbReference type="EMBL" id="JBCEZU010000112">
    <property type="protein sequence ID" value="KAK9527599.1"/>
    <property type="molecule type" value="Genomic_DNA"/>
</dbReference>
<dbReference type="AlphaFoldDB" id="A0AAW1EYX1"/>
<comment type="caution">
    <text evidence="3">The sequence shown here is derived from an EMBL/GenBank/DDBJ whole genome shotgun (WGS) entry which is preliminary data.</text>
</comment>
<sequence>MDKNGDDTAEKVTPTEHGDKKGSVIQDKSGGPPTSPSGTVEPGAAWPRPSPQEESGAAKFRAGAVSLHPRAFPSRARAGTKTHRFKKGKWCAGLFIADLYLVAGGFSLVHSEREMEASFDQLWLSGLKSS</sequence>
<protein>
    <submittedName>
        <fullName evidence="3">Uncharacterized protein</fullName>
    </submittedName>
</protein>
<keyword evidence="2" id="KW-0812">Transmembrane</keyword>
<evidence type="ECO:0000313" key="4">
    <source>
        <dbReference type="Proteomes" id="UP001488805"/>
    </source>
</evidence>
<gene>
    <name evidence="3" type="ORF">VZT92_014147</name>
</gene>